<reference evidence="2 3" key="1">
    <citation type="journal article" date="2016" name="Antonie Van Leeuwenhoek">
        <title>Bacillus depressus sp. nov., isolated from soil of a sunflower field.</title>
        <authorList>
            <person name="Wei X."/>
            <person name="Xin D."/>
            <person name="Xin Y."/>
            <person name="Zhang H."/>
            <person name="Wang T."/>
            <person name="Zhang J."/>
        </authorList>
    </citation>
    <scope>NUCLEOTIDE SEQUENCE [LARGE SCALE GENOMIC DNA]</scope>
    <source>
        <strain evidence="2 3">BZ1</strain>
    </source>
</reference>
<keyword evidence="1" id="KW-1133">Transmembrane helix</keyword>
<comment type="caution">
    <text evidence="2">The sequence shown here is derived from an EMBL/GenBank/DDBJ whole genome shotgun (WGS) entry which is preliminary data.</text>
</comment>
<dbReference type="AlphaFoldDB" id="A0A6L3V167"/>
<sequence length="87" mass="9154">MLSFILAIAGILLFYLSSKGSNGIFNPYLFVGLAAWITSFVLGVKGVKGVKAKESGSLKYVGMGMISFIIVGYGLLIVIMGIRGFGA</sequence>
<proteinExistence type="predicted"/>
<keyword evidence="1" id="KW-0812">Transmembrane</keyword>
<dbReference type="OrthoDB" id="2941586at2"/>
<dbReference type="EMBL" id="WBOS01000011">
    <property type="protein sequence ID" value="KAB2331570.1"/>
    <property type="molecule type" value="Genomic_DNA"/>
</dbReference>
<keyword evidence="3" id="KW-1185">Reference proteome</keyword>
<evidence type="ECO:0000256" key="1">
    <source>
        <dbReference type="SAM" id="Phobius"/>
    </source>
</evidence>
<evidence type="ECO:0000313" key="3">
    <source>
        <dbReference type="Proteomes" id="UP000481030"/>
    </source>
</evidence>
<dbReference type="Proteomes" id="UP000481030">
    <property type="component" value="Unassembled WGS sequence"/>
</dbReference>
<dbReference type="RefSeq" id="WP_151536270.1">
    <property type="nucleotide sequence ID" value="NZ_WBOS01000011.1"/>
</dbReference>
<protein>
    <submittedName>
        <fullName evidence="2">Uncharacterized protein</fullName>
    </submittedName>
</protein>
<gene>
    <name evidence="2" type="ORF">F7731_18505</name>
</gene>
<keyword evidence="1" id="KW-0472">Membrane</keyword>
<evidence type="ECO:0000313" key="2">
    <source>
        <dbReference type="EMBL" id="KAB2331570.1"/>
    </source>
</evidence>
<name>A0A6L3V167_9BACI</name>
<organism evidence="2 3">
    <name type="scientific">Cytobacillus depressus</name>
    <dbReference type="NCBI Taxonomy" id="1602942"/>
    <lineage>
        <taxon>Bacteria</taxon>
        <taxon>Bacillati</taxon>
        <taxon>Bacillota</taxon>
        <taxon>Bacilli</taxon>
        <taxon>Bacillales</taxon>
        <taxon>Bacillaceae</taxon>
        <taxon>Cytobacillus</taxon>
    </lineage>
</organism>
<feature type="transmembrane region" description="Helical" evidence="1">
    <location>
        <begin position="60"/>
        <end position="82"/>
    </location>
</feature>
<accession>A0A6L3V167</accession>
<feature type="transmembrane region" description="Helical" evidence="1">
    <location>
        <begin position="28"/>
        <end position="48"/>
    </location>
</feature>